<feature type="region of interest" description="Disordered" evidence="1">
    <location>
        <begin position="606"/>
        <end position="657"/>
    </location>
</feature>
<evidence type="ECO:0000259" key="3">
    <source>
        <dbReference type="Pfam" id="PF22680"/>
    </source>
</evidence>
<dbReference type="RefSeq" id="WP_206728847.1">
    <property type="nucleotide sequence ID" value="NZ_CP071090.1"/>
</dbReference>
<dbReference type="Proteomes" id="UP000662747">
    <property type="component" value="Chromosome"/>
</dbReference>
<evidence type="ECO:0000256" key="1">
    <source>
        <dbReference type="SAM" id="MobiDB-lite"/>
    </source>
</evidence>
<feature type="chain" id="PRO_5047152428" evidence="2">
    <location>
        <begin position="21"/>
        <end position="657"/>
    </location>
</feature>
<keyword evidence="5" id="KW-1185">Reference proteome</keyword>
<evidence type="ECO:0000313" key="4">
    <source>
        <dbReference type="EMBL" id="QSQ27325.1"/>
    </source>
</evidence>
<dbReference type="Pfam" id="PF22680">
    <property type="entry name" value="Glyco_hydro_123_N_2"/>
    <property type="match status" value="1"/>
</dbReference>
<keyword evidence="2" id="KW-0732">Signal</keyword>
<feature type="compositionally biased region" description="Basic and acidic residues" evidence="1">
    <location>
        <begin position="647"/>
        <end position="657"/>
    </location>
</feature>
<sequence>MSWPAVLALALALTNMSALAGPSVYGESLMVKVRPDTPPRPAEPVELLGARNEALSFQVVIHGGDTGASGVTARFDALEGPARIGGSQLTLYREDFLDITEPSGGVSAPGPWPDALTPAVDEISGEPRNAFPFDVPPNVSRTLWVEVLIPEDAPPGRYQGTVEVQARGGFTASVPVTLEVVRLVLPSTPSYPTAFGIQSDRICVAHTGRTDCGSDAVRLELLERYARLALDHRFTLSNVLVLQPEAGSWERFDAAYSPLLDGTAPTRLRGARMTSARYMGPLEDAALAAFVSHFSERGWLSRAYDYTGDEPPLFSTFDEVRARATMLERSAPGLLRMVTTSLAVARANSVDGLIGRMSVLIQVLPPTVMPTTDGGVDEHAARADYDTFLARPGTSLWLYQSCSSHGCLGDIPAEKHWPSYMVDHPANFNRAFPWTVFLLRASGETYYETSAQLPTAWTNQLFYGGNGDGTLFYPGTPERIGGVSHVPLPSLRLKLLRAGVQDYEWLTIVASAGDPAFAEQVAHELIPAPDQVPLEPAAFEQARARLIQRALELVPESPPAPEAKGPGVSESNGCGCDAGPPEAALAAALGGLLWALKRRRASRHLPRDVLPQLPPAHSATPGVRVQARRGSRSAPGRGHAQAPHSTGNRDRPPDAVP</sequence>
<dbReference type="EMBL" id="CP071090">
    <property type="protein sequence ID" value="QSQ27325.1"/>
    <property type="molecule type" value="Genomic_DNA"/>
</dbReference>
<gene>
    <name evidence="4" type="ORF">JY651_21510</name>
</gene>
<accession>A0ABX7PA15</accession>
<protein>
    <submittedName>
        <fullName evidence="4">DUF4091 domain-containing protein</fullName>
    </submittedName>
</protein>
<proteinExistence type="predicted"/>
<organism evidence="4 5">
    <name type="scientific">Pyxidicoccus parkwayensis</name>
    <dbReference type="NCBI Taxonomy" id="2813578"/>
    <lineage>
        <taxon>Bacteria</taxon>
        <taxon>Pseudomonadati</taxon>
        <taxon>Myxococcota</taxon>
        <taxon>Myxococcia</taxon>
        <taxon>Myxococcales</taxon>
        <taxon>Cystobacterineae</taxon>
        <taxon>Myxococcaceae</taxon>
        <taxon>Pyxidicoccus</taxon>
    </lineage>
</organism>
<evidence type="ECO:0000313" key="5">
    <source>
        <dbReference type="Proteomes" id="UP000662747"/>
    </source>
</evidence>
<evidence type="ECO:0000256" key="2">
    <source>
        <dbReference type="SAM" id="SignalP"/>
    </source>
</evidence>
<reference evidence="4 5" key="1">
    <citation type="submission" date="2021-02" db="EMBL/GenBank/DDBJ databases">
        <title>De Novo genome assembly of isolated myxobacteria.</title>
        <authorList>
            <person name="Stevens D.C."/>
        </authorList>
    </citation>
    <scope>NUCLEOTIDE SEQUENCE [LARGE SCALE GENOMIC DNA]</scope>
    <source>
        <strain evidence="5">SCPEA02</strain>
    </source>
</reference>
<name>A0ABX7PA15_9BACT</name>
<feature type="signal peptide" evidence="2">
    <location>
        <begin position="1"/>
        <end position="20"/>
    </location>
</feature>
<feature type="domain" description="Glycoside hydrolase 123 N-terminal" evidence="3">
    <location>
        <begin position="128"/>
        <end position="165"/>
    </location>
</feature>
<dbReference type="InterPro" id="IPR053850">
    <property type="entry name" value="Glyco_hydro_123_N_2"/>
</dbReference>
<feature type="region of interest" description="Disordered" evidence="1">
    <location>
        <begin position="555"/>
        <end position="575"/>
    </location>
</feature>